<evidence type="ECO:0000313" key="3">
    <source>
        <dbReference type="Proteomes" id="UP000778523"/>
    </source>
</evidence>
<dbReference type="InterPro" id="IPR027565">
    <property type="entry name" value="Cupin_WbuC"/>
</dbReference>
<organism evidence="2 3">
    <name type="scientific">Uliginosibacterium aquaticum</name>
    <dbReference type="NCBI Taxonomy" id="2731212"/>
    <lineage>
        <taxon>Bacteria</taxon>
        <taxon>Pseudomonadati</taxon>
        <taxon>Pseudomonadota</taxon>
        <taxon>Betaproteobacteria</taxon>
        <taxon>Rhodocyclales</taxon>
        <taxon>Zoogloeaceae</taxon>
        <taxon>Uliginosibacterium</taxon>
    </lineage>
</organism>
<feature type="domain" description="Cupin fold metalloprotein WbuC cupin" evidence="1">
    <location>
        <begin position="6"/>
        <end position="89"/>
    </location>
</feature>
<dbReference type="RefSeq" id="WP_170020515.1">
    <property type="nucleotide sequence ID" value="NZ_JABCSC020000001.1"/>
</dbReference>
<proteinExistence type="predicted"/>
<dbReference type="NCBIfam" id="TIGR04366">
    <property type="entry name" value="cupin_WbuC"/>
    <property type="match status" value="1"/>
</dbReference>
<dbReference type="InterPro" id="IPR014710">
    <property type="entry name" value="RmlC-like_jellyroll"/>
</dbReference>
<reference evidence="2 3" key="1">
    <citation type="submission" date="2020-06" db="EMBL/GenBank/DDBJ databases">
        <title>Draft genome of Uliginosibacterium sp. IMCC34675.</title>
        <authorList>
            <person name="Song J."/>
        </authorList>
    </citation>
    <scope>NUCLEOTIDE SEQUENCE [LARGE SCALE GENOMIC DNA]</scope>
    <source>
        <strain evidence="2 3">IMCC34675</strain>
    </source>
</reference>
<gene>
    <name evidence="2" type="ORF">HJ583_003460</name>
</gene>
<dbReference type="CDD" id="cd07005">
    <property type="entry name" value="cupin_WbuC-like"/>
    <property type="match status" value="1"/>
</dbReference>
<keyword evidence="3" id="KW-1185">Reference proteome</keyword>
<dbReference type="Proteomes" id="UP000778523">
    <property type="component" value="Unassembled WGS sequence"/>
</dbReference>
<comment type="caution">
    <text evidence="2">The sequence shown here is derived from an EMBL/GenBank/DDBJ whole genome shotgun (WGS) entry which is preliminary data.</text>
</comment>
<dbReference type="InterPro" id="IPR011051">
    <property type="entry name" value="RmlC_Cupin_sf"/>
</dbReference>
<sequence length="156" mass="17271">MSTGFFDQAFLDALSVRARENPRRRQNHNLHPNLEAPAQRFFNAIEPGSYVRPHRHLAPGKEETLLMVRGRLGLVFFEESGAITSTHLLTANSQCIGAQIPLGCWHSVVALETGSVFFEVKDGPYLPITAEEQAPWAPAEGCPAAAEFEQALRARF</sequence>
<dbReference type="EMBL" id="JABCSC020000001">
    <property type="protein sequence ID" value="NSL54075.1"/>
    <property type="molecule type" value="Genomic_DNA"/>
</dbReference>
<dbReference type="InterPro" id="IPR046058">
    <property type="entry name" value="WbuC_cupin"/>
</dbReference>
<protein>
    <submittedName>
        <fullName evidence="2">WbuC family cupin fold metalloprotein</fullName>
    </submittedName>
</protein>
<accession>A0ABX2IJ41</accession>
<dbReference type="SUPFAM" id="SSF51182">
    <property type="entry name" value="RmlC-like cupins"/>
    <property type="match status" value="1"/>
</dbReference>
<evidence type="ECO:0000259" key="1">
    <source>
        <dbReference type="Pfam" id="PF19480"/>
    </source>
</evidence>
<dbReference type="Pfam" id="PF19480">
    <property type="entry name" value="DUF6016"/>
    <property type="match status" value="1"/>
</dbReference>
<dbReference type="Gene3D" id="2.60.120.10">
    <property type="entry name" value="Jelly Rolls"/>
    <property type="match status" value="1"/>
</dbReference>
<evidence type="ECO:0000313" key="2">
    <source>
        <dbReference type="EMBL" id="NSL54075.1"/>
    </source>
</evidence>
<name>A0ABX2IJ41_9RHOO</name>